<keyword evidence="1" id="KW-0472">Membrane</keyword>
<sequence length="253" mass="29427">MKTFKEMLLLISNLLSKPFYLSANLASLIGFLIIFISDKNKILISFIFFNTLLLVLIGTLVYTILKLLSNSTTDFESKSTFIKYETLDGNKISYDVFKLIQCKRPILSQYEYSFKWSGTHLPIVTSELQTVENILDSKDSSIYDKAILKFSKPLSYNDSCVINFKADLDDTDKQSETYISNRIIRPVDVIHYRIVLRHKEDNSNAVIERRKIESASQTFAEVRQVAFDKTSKSYEYPLLNPELGYIYRIRWDR</sequence>
<gene>
    <name evidence="2" type="ORF">EJB19_12730</name>
</gene>
<name>A0AA94F0C0_9FLAO</name>
<protein>
    <submittedName>
        <fullName evidence="2">Uncharacterized protein</fullName>
    </submittedName>
</protein>
<evidence type="ECO:0000313" key="2">
    <source>
        <dbReference type="EMBL" id="RVU87198.1"/>
    </source>
</evidence>
<keyword evidence="1" id="KW-1133">Transmembrane helix</keyword>
<dbReference type="RefSeq" id="WP_123867701.1">
    <property type="nucleotide sequence ID" value="NZ_RWGX02000008.1"/>
</dbReference>
<proteinExistence type="predicted"/>
<feature type="transmembrane region" description="Helical" evidence="1">
    <location>
        <begin position="20"/>
        <end position="36"/>
    </location>
</feature>
<evidence type="ECO:0000256" key="1">
    <source>
        <dbReference type="SAM" id="Phobius"/>
    </source>
</evidence>
<comment type="caution">
    <text evidence="2">The sequence shown here is derived from an EMBL/GenBank/DDBJ whole genome shotgun (WGS) entry which is preliminary data.</text>
</comment>
<accession>A0AA94F0C0</accession>
<organism evidence="2">
    <name type="scientific">Flavobacterium columnare</name>
    <dbReference type="NCBI Taxonomy" id="996"/>
    <lineage>
        <taxon>Bacteria</taxon>
        <taxon>Pseudomonadati</taxon>
        <taxon>Bacteroidota</taxon>
        <taxon>Flavobacteriia</taxon>
        <taxon>Flavobacteriales</taxon>
        <taxon>Flavobacteriaceae</taxon>
        <taxon>Flavobacterium</taxon>
    </lineage>
</organism>
<feature type="transmembrane region" description="Helical" evidence="1">
    <location>
        <begin position="43"/>
        <end position="65"/>
    </location>
</feature>
<dbReference type="EMBL" id="RWGX01000005">
    <property type="protein sequence ID" value="RVU87198.1"/>
    <property type="molecule type" value="Genomic_DNA"/>
</dbReference>
<reference evidence="2" key="1">
    <citation type="submission" date="2018-12" db="EMBL/GenBank/DDBJ databases">
        <title>Draft genome sequence of Flaovobacterium columnare BGFS27 isolated from channel catfish in Alabama.</title>
        <authorList>
            <person name="Cai W."/>
            <person name="Arias C."/>
        </authorList>
    </citation>
    <scope>NUCLEOTIDE SEQUENCE [LARGE SCALE GENOMIC DNA]</scope>
    <source>
        <strain evidence="2">BGFS27</strain>
    </source>
</reference>
<dbReference type="AlphaFoldDB" id="A0AA94F0C0"/>
<keyword evidence="1" id="KW-0812">Transmembrane</keyword>